<name>A0A1H1AEI1_9ACTN</name>
<reference evidence="3" key="1">
    <citation type="submission" date="2016-10" db="EMBL/GenBank/DDBJ databases">
        <authorList>
            <person name="Varghese N."/>
            <person name="Submissions S."/>
        </authorList>
    </citation>
    <scope>NUCLEOTIDE SEQUENCE [LARGE SCALE GENOMIC DNA]</scope>
    <source>
        <strain evidence="3">DSM 44142</strain>
    </source>
</reference>
<evidence type="ECO:0000313" key="2">
    <source>
        <dbReference type="EMBL" id="SDQ38113.1"/>
    </source>
</evidence>
<sequence length="119" mass="13792">MHSAAATLREHQTEQDTAAGGEVRRRIICDDGVIALGRIKVARRRKARRTYAFLIWRERGRRRELMLGEVVARTFPANLRDAWDLVHVHRLTTREGRLAWPQIREQLRAEALDCPGGER</sequence>
<gene>
    <name evidence="2" type="ORF">SAMN04489765_0187</name>
</gene>
<proteinExistence type="predicted"/>
<evidence type="ECO:0000313" key="3">
    <source>
        <dbReference type="Proteomes" id="UP000183053"/>
    </source>
</evidence>
<dbReference type="RefSeq" id="WP_068564970.1">
    <property type="nucleotide sequence ID" value="NZ_FNLF01000002.1"/>
</dbReference>
<evidence type="ECO:0000256" key="1">
    <source>
        <dbReference type="SAM" id="MobiDB-lite"/>
    </source>
</evidence>
<organism evidence="2 3">
    <name type="scientific">Tsukamurella pulmonis</name>
    <dbReference type="NCBI Taxonomy" id="47312"/>
    <lineage>
        <taxon>Bacteria</taxon>
        <taxon>Bacillati</taxon>
        <taxon>Actinomycetota</taxon>
        <taxon>Actinomycetes</taxon>
        <taxon>Mycobacteriales</taxon>
        <taxon>Tsukamurellaceae</taxon>
        <taxon>Tsukamurella</taxon>
    </lineage>
</organism>
<protein>
    <submittedName>
        <fullName evidence="2">Uncharacterized protein</fullName>
    </submittedName>
</protein>
<feature type="region of interest" description="Disordered" evidence="1">
    <location>
        <begin position="1"/>
        <end position="20"/>
    </location>
</feature>
<dbReference type="EMBL" id="FNLF01000002">
    <property type="protein sequence ID" value="SDQ38113.1"/>
    <property type="molecule type" value="Genomic_DNA"/>
</dbReference>
<keyword evidence="3" id="KW-1185">Reference proteome</keyword>
<accession>A0A1H1AEI1</accession>
<dbReference type="AlphaFoldDB" id="A0A1H1AEI1"/>
<dbReference type="Proteomes" id="UP000183053">
    <property type="component" value="Unassembled WGS sequence"/>
</dbReference>